<keyword evidence="3" id="KW-1185">Reference proteome</keyword>
<organism evidence="2 3">
    <name type="scientific">Paraburkholderia panacisoli</name>
    <dbReference type="NCBI Taxonomy" id="2603818"/>
    <lineage>
        <taxon>Bacteria</taxon>
        <taxon>Pseudomonadati</taxon>
        <taxon>Pseudomonadota</taxon>
        <taxon>Betaproteobacteria</taxon>
        <taxon>Burkholderiales</taxon>
        <taxon>Burkholderiaceae</taxon>
        <taxon>Paraburkholderia</taxon>
    </lineage>
</organism>
<dbReference type="PANTHER" id="PTHR42686:SF1">
    <property type="entry name" value="GH17980P-RELATED"/>
    <property type="match status" value="1"/>
</dbReference>
<dbReference type="InterPro" id="IPR023210">
    <property type="entry name" value="NADP_OxRdtase_dom"/>
</dbReference>
<dbReference type="GO" id="GO:0005829">
    <property type="term" value="C:cytosol"/>
    <property type="evidence" value="ECO:0007669"/>
    <property type="project" value="TreeGrafter"/>
</dbReference>
<proteinExistence type="predicted"/>
<accession>A0A5B0GJ25</accession>
<dbReference type="Pfam" id="PF00248">
    <property type="entry name" value="Aldo_ket_red"/>
    <property type="match status" value="1"/>
</dbReference>
<dbReference type="InterPro" id="IPR020471">
    <property type="entry name" value="AKR"/>
</dbReference>
<name>A0A5B0GJ25_9BURK</name>
<dbReference type="EMBL" id="VTUZ01000036">
    <property type="protein sequence ID" value="KAA1003414.1"/>
    <property type="molecule type" value="Genomic_DNA"/>
</dbReference>
<dbReference type="RefSeq" id="WP_149674623.1">
    <property type="nucleotide sequence ID" value="NZ_VTUZ01000036.1"/>
</dbReference>
<dbReference type="InterPro" id="IPR036812">
    <property type="entry name" value="NAD(P)_OxRdtase_dom_sf"/>
</dbReference>
<evidence type="ECO:0000313" key="3">
    <source>
        <dbReference type="Proteomes" id="UP000325273"/>
    </source>
</evidence>
<feature type="domain" description="NADP-dependent oxidoreductase" evidence="1">
    <location>
        <begin position="13"/>
        <end position="334"/>
    </location>
</feature>
<dbReference type="GO" id="GO:0016491">
    <property type="term" value="F:oxidoreductase activity"/>
    <property type="evidence" value="ECO:0007669"/>
    <property type="project" value="InterPro"/>
</dbReference>
<gene>
    <name evidence="2" type="ORF">FVF58_36810</name>
</gene>
<evidence type="ECO:0000313" key="2">
    <source>
        <dbReference type="EMBL" id="KAA1003414.1"/>
    </source>
</evidence>
<dbReference type="SUPFAM" id="SSF51430">
    <property type="entry name" value="NAD(P)-linked oxidoreductase"/>
    <property type="match status" value="1"/>
</dbReference>
<dbReference type="Gene3D" id="3.20.20.100">
    <property type="entry name" value="NADP-dependent oxidoreductase domain"/>
    <property type="match status" value="1"/>
</dbReference>
<reference evidence="2 3" key="1">
    <citation type="submission" date="2019-08" db="EMBL/GenBank/DDBJ databases">
        <title>Paraburkholderia sp. DCY113.</title>
        <authorList>
            <person name="Kang J."/>
        </authorList>
    </citation>
    <scope>NUCLEOTIDE SEQUENCE [LARGE SCALE GENOMIC DNA]</scope>
    <source>
        <strain evidence="2 3">DCY113</strain>
    </source>
</reference>
<evidence type="ECO:0000259" key="1">
    <source>
        <dbReference type="Pfam" id="PF00248"/>
    </source>
</evidence>
<dbReference type="PANTHER" id="PTHR42686">
    <property type="entry name" value="GH17980P-RELATED"/>
    <property type="match status" value="1"/>
</dbReference>
<dbReference type="Proteomes" id="UP000325273">
    <property type="component" value="Unassembled WGS sequence"/>
</dbReference>
<sequence length="361" mass="38737">MRERPTPLRFSALGFGSAGIAGMYRDVTHAQALAAVDAAWDAGVRYFDTAPFYGYTKGEHRLGAALSSRNRDEFVLSTKAGRMLTPADAGGAAVSQGGWANPFPFKVRFDYTRDAILRSFEDSLQRLGMASIDVLLVHDIGSYTHGNEPETAAHYWRQLSDSGFKALDELRSAGVVRAVGLGVNESAAIVDALREFDLDCALLAGRYTLLEQTVLDDLLPICDARGVGVLIGGAFNSGILARGRGVPAHSPDGSCPAFNYASAPPEIVARVERFVAVCDTFGVPLSAAALQFPYAHPTVKSIVTGARSPDEMIDNARGFALPIPLAFWRELKELGLIDQRAPVPGECAAATHVRELARERS</sequence>
<comment type="caution">
    <text evidence="2">The sequence shown here is derived from an EMBL/GenBank/DDBJ whole genome shotgun (WGS) entry which is preliminary data.</text>
</comment>
<dbReference type="AlphaFoldDB" id="A0A5B0GJ25"/>
<protein>
    <submittedName>
        <fullName evidence="2">Aldo/keto reductase</fullName>
    </submittedName>
</protein>